<evidence type="ECO:0000256" key="3">
    <source>
        <dbReference type="ARBA" id="ARBA00023163"/>
    </source>
</evidence>
<dbReference type="SUPFAM" id="SSF46689">
    <property type="entry name" value="Homeodomain-like"/>
    <property type="match status" value="1"/>
</dbReference>
<keyword evidence="7" id="KW-1185">Reference proteome</keyword>
<name>A0A7Z0ERA7_9ACTN</name>
<dbReference type="Proteomes" id="UP000572051">
    <property type="component" value="Unassembled WGS sequence"/>
</dbReference>
<organism evidence="6 7">
    <name type="scientific">Nocardiopsis aegyptia</name>
    <dbReference type="NCBI Taxonomy" id="220378"/>
    <lineage>
        <taxon>Bacteria</taxon>
        <taxon>Bacillati</taxon>
        <taxon>Actinomycetota</taxon>
        <taxon>Actinomycetes</taxon>
        <taxon>Streptosporangiales</taxon>
        <taxon>Nocardiopsidaceae</taxon>
        <taxon>Nocardiopsis</taxon>
    </lineage>
</organism>
<reference evidence="6 7" key="1">
    <citation type="submission" date="2020-07" db="EMBL/GenBank/DDBJ databases">
        <title>Sequencing the genomes of 1000 actinobacteria strains.</title>
        <authorList>
            <person name="Klenk H.-P."/>
        </authorList>
    </citation>
    <scope>NUCLEOTIDE SEQUENCE [LARGE SCALE GENOMIC DNA]</scope>
    <source>
        <strain evidence="6 7">DSM 44442</strain>
    </source>
</reference>
<evidence type="ECO:0000256" key="2">
    <source>
        <dbReference type="ARBA" id="ARBA00023125"/>
    </source>
</evidence>
<dbReference type="PROSITE" id="PS50977">
    <property type="entry name" value="HTH_TETR_2"/>
    <property type="match status" value="1"/>
</dbReference>
<comment type="caution">
    <text evidence="6">The sequence shown here is derived from an EMBL/GenBank/DDBJ whole genome shotgun (WGS) entry which is preliminary data.</text>
</comment>
<dbReference type="GO" id="GO:0000976">
    <property type="term" value="F:transcription cis-regulatory region binding"/>
    <property type="evidence" value="ECO:0007669"/>
    <property type="project" value="TreeGrafter"/>
</dbReference>
<dbReference type="InterPro" id="IPR009057">
    <property type="entry name" value="Homeodomain-like_sf"/>
</dbReference>
<sequence length="194" mass="20542">MPDRPYHHGDLRAVLLANAERALAERGPAALSLRELAREAGVSHAAPKRHFADKQALLDALALSGFERLTDRLEQAADSPGTIRDRVQALAAGYVGFTLDNEALIDLMYTRKHDSGSPAEMAEAVSRLVTTVMRPIVEGQAAGEIIGGDPSVIAMGVAATLHGFATIKGSAPRAYVESTLPGVVDLLMLGLVPR</sequence>
<dbReference type="Pfam" id="PF13305">
    <property type="entry name" value="TetR_C_33"/>
    <property type="match status" value="1"/>
</dbReference>
<dbReference type="PANTHER" id="PTHR30055:SF220">
    <property type="entry name" value="TETR-FAMILY REGULATORY PROTEIN"/>
    <property type="match status" value="1"/>
</dbReference>
<dbReference type="InterPro" id="IPR036271">
    <property type="entry name" value="Tet_transcr_reg_TetR-rel_C_sf"/>
</dbReference>
<accession>A0A7Z0ERA7</accession>
<feature type="domain" description="HTH tetR-type" evidence="5">
    <location>
        <begin position="9"/>
        <end position="69"/>
    </location>
</feature>
<evidence type="ECO:0000256" key="4">
    <source>
        <dbReference type="PROSITE-ProRule" id="PRU00335"/>
    </source>
</evidence>
<dbReference type="InterPro" id="IPR050109">
    <property type="entry name" value="HTH-type_TetR-like_transc_reg"/>
</dbReference>
<feature type="DNA-binding region" description="H-T-H motif" evidence="4">
    <location>
        <begin position="32"/>
        <end position="51"/>
    </location>
</feature>
<dbReference type="EMBL" id="JACCFS010000001">
    <property type="protein sequence ID" value="NYJ35905.1"/>
    <property type="molecule type" value="Genomic_DNA"/>
</dbReference>
<evidence type="ECO:0000313" key="6">
    <source>
        <dbReference type="EMBL" id="NYJ35905.1"/>
    </source>
</evidence>
<dbReference type="PRINTS" id="PR00455">
    <property type="entry name" value="HTHTETR"/>
</dbReference>
<dbReference type="RefSeq" id="WP_179825389.1">
    <property type="nucleotide sequence ID" value="NZ_JACCFS010000001.1"/>
</dbReference>
<dbReference type="Gene3D" id="1.10.357.10">
    <property type="entry name" value="Tetracycline Repressor, domain 2"/>
    <property type="match status" value="1"/>
</dbReference>
<proteinExistence type="predicted"/>
<dbReference type="PANTHER" id="PTHR30055">
    <property type="entry name" value="HTH-TYPE TRANSCRIPTIONAL REGULATOR RUTR"/>
    <property type="match status" value="1"/>
</dbReference>
<dbReference type="InterPro" id="IPR001647">
    <property type="entry name" value="HTH_TetR"/>
</dbReference>
<keyword evidence="2 4" id="KW-0238">DNA-binding</keyword>
<dbReference type="Pfam" id="PF00440">
    <property type="entry name" value="TetR_N"/>
    <property type="match status" value="1"/>
</dbReference>
<dbReference type="InterPro" id="IPR025996">
    <property type="entry name" value="MT1864/Rv1816-like_C"/>
</dbReference>
<dbReference type="SUPFAM" id="SSF48498">
    <property type="entry name" value="Tetracyclin repressor-like, C-terminal domain"/>
    <property type="match status" value="1"/>
</dbReference>
<protein>
    <submittedName>
        <fullName evidence="6">AcrR family transcriptional regulator</fullName>
    </submittedName>
</protein>
<evidence type="ECO:0000313" key="7">
    <source>
        <dbReference type="Proteomes" id="UP000572051"/>
    </source>
</evidence>
<keyword evidence="1" id="KW-0805">Transcription regulation</keyword>
<evidence type="ECO:0000259" key="5">
    <source>
        <dbReference type="PROSITE" id="PS50977"/>
    </source>
</evidence>
<dbReference type="GO" id="GO:0003700">
    <property type="term" value="F:DNA-binding transcription factor activity"/>
    <property type="evidence" value="ECO:0007669"/>
    <property type="project" value="TreeGrafter"/>
</dbReference>
<keyword evidence="3" id="KW-0804">Transcription</keyword>
<gene>
    <name evidence="6" type="ORF">HNR10_003786</name>
</gene>
<evidence type="ECO:0000256" key="1">
    <source>
        <dbReference type="ARBA" id="ARBA00023015"/>
    </source>
</evidence>
<dbReference type="AlphaFoldDB" id="A0A7Z0ERA7"/>